<dbReference type="EnsemblPlants" id="novel_model_3855_5bd9a17a.2.5bd9b139">
    <property type="protein sequence ID" value="cds.novel_model_3855_5bd9a17a.2.5bd9b139"/>
    <property type="gene ID" value="novel_gene_2064_5bd9a17a"/>
</dbReference>
<dbReference type="Gene3D" id="1.20.5.4130">
    <property type="match status" value="1"/>
</dbReference>
<organism evidence="5 6">
    <name type="scientific">Cannabis sativa</name>
    <name type="common">Hemp</name>
    <name type="synonym">Marijuana</name>
    <dbReference type="NCBI Taxonomy" id="3483"/>
    <lineage>
        <taxon>Eukaryota</taxon>
        <taxon>Viridiplantae</taxon>
        <taxon>Streptophyta</taxon>
        <taxon>Embryophyta</taxon>
        <taxon>Tracheophyta</taxon>
        <taxon>Spermatophyta</taxon>
        <taxon>Magnoliopsida</taxon>
        <taxon>eudicotyledons</taxon>
        <taxon>Gunneridae</taxon>
        <taxon>Pentapetalae</taxon>
        <taxon>rosids</taxon>
        <taxon>fabids</taxon>
        <taxon>Rosales</taxon>
        <taxon>Cannabaceae</taxon>
        <taxon>Cannabis</taxon>
    </lineage>
</organism>
<keyword evidence="6" id="KW-1185">Reference proteome</keyword>
<dbReference type="Pfam" id="PF18052">
    <property type="entry name" value="Rx_N"/>
    <property type="match status" value="1"/>
</dbReference>
<accession>A0A803R165</accession>
<dbReference type="GO" id="GO:0000166">
    <property type="term" value="F:nucleotide binding"/>
    <property type="evidence" value="ECO:0007669"/>
    <property type="project" value="UniProtKB-KW"/>
</dbReference>
<evidence type="ECO:0000259" key="4">
    <source>
        <dbReference type="Pfam" id="PF18052"/>
    </source>
</evidence>
<reference evidence="5" key="2">
    <citation type="submission" date="2021-03" db="UniProtKB">
        <authorList>
            <consortium name="EnsemblPlants"/>
        </authorList>
    </citation>
    <scope>IDENTIFICATION</scope>
</reference>
<dbReference type="Gramene" id="novel_model_3856_5bd9a17a.3.5bd9b139">
    <property type="protein sequence ID" value="cds.novel_model_3856_5bd9a17a.3.5bd9b139"/>
    <property type="gene ID" value="novel_gene_2064_5bd9a17a"/>
</dbReference>
<dbReference type="EnsemblPlants" id="novel_model_3856_5bd9a17a.3.5bd9b139">
    <property type="protein sequence ID" value="cds.novel_model_3856_5bd9a17a.3.5bd9b139"/>
    <property type="gene ID" value="novel_gene_2064_5bd9a17a"/>
</dbReference>
<dbReference type="EMBL" id="UZAU01000339">
    <property type="status" value="NOT_ANNOTATED_CDS"/>
    <property type="molecule type" value="Genomic_DNA"/>
</dbReference>
<dbReference type="Proteomes" id="UP000596661">
    <property type="component" value="Chromosome 3"/>
</dbReference>
<dbReference type="OMA" id="RERHISV"/>
<reference evidence="5 6" key="1">
    <citation type="submission" date="2018-11" db="EMBL/GenBank/DDBJ databases">
        <authorList>
            <person name="Grassa J C."/>
        </authorList>
    </citation>
    <scope>NUCLEOTIDE SEQUENCE [LARGE SCALE GENOMIC DNA]</scope>
</reference>
<feature type="domain" description="Disease resistance N-terminal" evidence="4">
    <location>
        <begin position="13"/>
        <end position="95"/>
    </location>
</feature>
<protein>
    <recommendedName>
        <fullName evidence="4">Disease resistance N-terminal domain-containing protein</fullName>
    </recommendedName>
</protein>
<keyword evidence="2" id="KW-0547">Nucleotide-binding</keyword>
<name>A0A803R165_CANSA</name>
<evidence type="ECO:0000313" key="5">
    <source>
        <dbReference type="EnsemblPlants" id="cds.novel_model_3856_5bd9a17a.3.5bd9b139"/>
    </source>
</evidence>
<evidence type="ECO:0000256" key="1">
    <source>
        <dbReference type="ARBA" id="ARBA00022737"/>
    </source>
</evidence>
<dbReference type="Gramene" id="novel_model_3855_5bd9a17a.2.5bd9b139">
    <property type="protein sequence ID" value="cds.novel_model_3855_5bd9a17a.2.5bd9b139"/>
    <property type="gene ID" value="novel_gene_2064_5bd9a17a"/>
</dbReference>
<evidence type="ECO:0000256" key="3">
    <source>
        <dbReference type="ARBA" id="ARBA00022821"/>
    </source>
</evidence>
<sequence length="120" mass="13587">MAEFILSPIADKIIGGLGSEAVKQISLVWGVNDELEQLTETISTIQAVLLDAEKKQSHNNQVKNWLQRLNTVVLKADDLMDEVNTQGLRHQLIMSQNPLANQVLFSFNLIRHFYILDCIQ</sequence>
<proteinExistence type="predicted"/>
<accession>A0A803R164</accession>
<keyword evidence="1" id="KW-0677">Repeat</keyword>
<evidence type="ECO:0000256" key="2">
    <source>
        <dbReference type="ARBA" id="ARBA00022741"/>
    </source>
</evidence>
<dbReference type="GO" id="GO:0006952">
    <property type="term" value="P:defense response"/>
    <property type="evidence" value="ECO:0007669"/>
    <property type="project" value="UniProtKB-KW"/>
</dbReference>
<keyword evidence="3" id="KW-0611">Plant defense</keyword>
<evidence type="ECO:0000313" key="6">
    <source>
        <dbReference type="Proteomes" id="UP000596661"/>
    </source>
</evidence>
<dbReference type="AlphaFoldDB" id="A0A803R165"/>
<dbReference type="InterPro" id="IPR041118">
    <property type="entry name" value="Rx_N"/>
</dbReference>